<dbReference type="AlphaFoldDB" id="X1VTX7"/>
<evidence type="ECO:0000256" key="12">
    <source>
        <dbReference type="SAM" id="Phobius"/>
    </source>
</evidence>
<feature type="non-terminal residue" evidence="13">
    <location>
        <position position="1"/>
    </location>
</feature>
<dbReference type="GO" id="GO:0032153">
    <property type="term" value="C:cell division site"/>
    <property type="evidence" value="ECO:0007669"/>
    <property type="project" value="TreeGrafter"/>
</dbReference>
<evidence type="ECO:0000256" key="10">
    <source>
        <dbReference type="ARBA" id="ARBA00044770"/>
    </source>
</evidence>
<keyword evidence="5" id="KW-0133">Cell shape</keyword>
<evidence type="ECO:0000313" key="13">
    <source>
        <dbReference type="EMBL" id="GAJ13540.1"/>
    </source>
</evidence>
<evidence type="ECO:0000256" key="6">
    <source>
        <dbReference type="ARBA" id="ARBA00022984"/>
    </source>
</evidence>
<feature type="transmembrane region" description="Helical" evidence="12">
    <location>
        <begin position="182"/>
        <end position="209"/>
    </location>
</feature>
<dbReference type="Pfam" id="PF01098">
    <property type="entry name" value="FTSW_RODA_SPOVE"/>
    <property type="match status" value="1"/>
</dbReference>
<dbReference type="EMBL" id="BARW01027176">
    <property type="protein sequence ID" value="GAJ13540.1"/>
    <property type="molecule type" value="Genomic_DNA"/>
</dbReference>
<evidence type="ECO:0000256" key="1">
    <source>
        <dbReference type="ARBA" id="ARBA00004141"/>
    </source>
</evidence>
<comment type="subcellular location">
    <subcellularLocation>
        <location evidence="1">Membrane</location>
        <topology evidence="1">Multi-pass membrane protein</topology>
    </subcellularLocation>
</comment>
<evidence type="ECO:0000256" key="2">
    <source>
        <dbReference type="ARBA" id="ARBA00022676"/>
    </source>
</evidence>
<dbReference type="PANTHER" id="PTHR30474">
    <property type="entry name" value="CELL CYCLE PROTEIN"/>
    <property type="match status" value="1"/>
</dbReference>
<keyword evidence="2" id="KW-0328">Glycosyltransferase</keyword>
<dbReference type="GO" id="GO:0005886">
    <property type="term" value="C:plasma membrane"/>
    <property type="evidence" value="ECO:0007669"/>
    <property type="project" value="TreeGrafter"/>
</dbReference>
<dbReference type="GO" id="GO:0051301">
    <property type="term" value="P:cell division"/>
    <property type="evidence" value="ECO:0007669"/>
    <property type="project" value="InterPro"/>
</dbReference>
<evidence type="ECO:0000256" key="8">
    <source>
        <dbReference type="ARBA" id="ARBA00023136"/>
    </source>
</evidence>
<keyword evidence="6" id="KW-0573">Peptidoglycan synthesis</keyword>
<evidence type="ECO:0000256" key="11">
    <source>
        <dbReference type="ARBA" id="ARBA00049902"/>
    </source>
</evidence>
<keyword evidence="7 12" id="KW-1133">Transmembrane helix</keyword>
<comment type="caution">
    <text evidence="13">The sequence shown here is derived from an EMBL/GenBank/DDBJ whole genome shotgun (WGS) entry which is preliminary data.</text>
</comment>
<dbReference type="EC" id="2.4.99.28" evidence="10"/>
<sequence>GLNSPFRGEDVNQATRRLQVPVLGFTFQTSDLAKLALIVYVARLLSQKQNDIKDLKKAFLPIMVPVGIICVLIMPEDLSTALILMATCVILMYIGRIKMSYLLLLCAAGIFVISLYAGISLLTQKENRAPTWWSRVESHFDKETESYQVEQAKIAIASGGILGKFPGNSTQRNFLPYSYSDYIYAVIIEEYGLLLGGIPILLMYLILLYRAGVLVRKSTRTFPAFLAVGLTLGLVLQAMVHMAVAVNLLPVTGQPLP</sequence>
<name>X1VTX7_9ZZZZ</name>
<feature type="transmembrane region" description="Helical" evidence="12">
    <location>
        <begin position="20"/>
        <end position="46"/>
    </location>
</feature>
<gene>
    <name evidence="13" type="ORF">S12H4_44151</name>
</gene>
<keyword evidence="3" id="KW-0808">Transferase</keyword>
<evidence type="ECO:0000256" key="7">
    <source>
        <dbReference type="ARBA" id="ARBA00022989"/>
    </source>
</evidence>
<feature type="non-terminal residue" evidence="13">
    <location>
        <position position="257"/>
    </location>
</feature>
<feature type="transmembrane region" description="Helical" evidence="12">
    <location>
        <begin position="221"/>
        <end position="249"/>
    </location>
</feature>
<evidence type="ECO:0000256" key="9">
    <source>
        <dbReference type="ARBA" id="ARBA00032370"/>
    </source>
</evidence>
<reference evidence="13" key="1">
    <citation type="journal article" date="2014" name="Front. Microbiol.">
        <title>High frequency of phylogenetically diverse reductive dehalogenase-homologous genes in deep subseafloor sedimentary metagenomes.</title>
        <authorList>
            <person name="Kawai M."/>
            <person name="Futagami T."/>
            <person name="Toyoda A."/>
            <person name="Takaki Y."/>
            <person name="Nishi S."/>
            <person name="Hori S."/>
            <person name="Arai W."/>
            <person name="Tsubouchi T."/>
            <person name="Morono Y."/>
            <person name="Uchiyama I."/>
            <person name="Ito T."/>
            <person name="Fujiyama A."/>
            <person name="Inagaki F."/>
            <person name="Takami H."/>
        </authorList>
    </citation>
    <scope>NUCLEOTIDE SEQUENCE</scope>
    <source>
        <strain evidence="13">Expedition CK06-06</strain>
    </source>
</reference>
<accession>X1VTX7</accession>
<evidence type="ECO:0000256" key="3">
    <source>
        <dbReference type="ARBA" id="ARBA00022679"/>
    </source>
</evidence>
<dbReference type="GO" id="GO:0008360">
    <property type="term" value="P:regulation of cell shape"/>
    <property type="evidence" value="ECO:0007669"/>
    <property type="project" value="UniProtKB-KW"/>
</dbReference>
<feature type="transmembrane region" description="Helical" evidence="12">
    <location>
        <begin position="58"/>
        <end position="74"/>
    </location>
</feature>
<dbReference type="GO" id="GO:0008955">
    <property type="term" value="F:peptidoglycan glycosyltransferase activity"/>
    <property type="evidence" value="ECO:0007669"/>
    <property type="project" value="UniProtKB-EC"/>
</dbReference>
<feature type="transmembrane region" description="Helical" evidence="12">
    <location>
        <begin position="80"/>
        <end position="95"/>
    </location>
</feature>
<dbReference type="PANTHER" id="PTHR30474:SF2">
    <property type="entry name" value="PEPTIDOGLYCAN GLYCOSYLTRANSFERASE FTSW-RELATED"/>
    <property type="match status" value="1"/>
</dbReference>
<protein>
    <recommendedName>
        <fullName evidence="10">peptidoglycan glycosyltransferase</fullName>
        <ecNumber evidence="10">2.4.99.28</ecNumber>
    </recommendedName>
    <alternativeName>
        <fullName evidence="9">Peptidoglycan polymerase</fullName>
    </alternativeName>
</protein>
<keyword evidence="4 12" id="KW-0812">Transmembrane</keyword>
<feature type="transmembrane region" description="Helical" evidence="12">
    <location>
        <begin position="102"/>
        <end position="123"/>
    </location>
</feature>
<organism evidence="13">
    <name type="scientific">marine sediment metagenome</name>
    <dbReference type="NCBI Taxonomy" id="412755"/>
    <lineage>
        <taxon>unclassified sequences</taxon>
        <taxon>metagenomes</taxon>
        <taxon>ecological metagenomes</taxon>
    </lineage>
</organism>
<proteinExistence type="predicted"/>
<evidence type="ECO:0000256" key="4">
    <source>
        <dbReference type="ARBA" id="ARBA00022692"/>
    </source>
</evidence>
<dbReference type="GO" id="GO:0009252">
    <property type="term" value="P:peptidoglycan biosynthetic process"/>
    <property type="evidence" value="ECO:0007669"/>
    <property type="project" value="UniProtKB-KW"/>
</dbReference>
<evidence type="ECO:0000256" key="5">
    <source>
        <dbReference type="ARBA" id="ARBA00022960"/>
    </source>
</evidence>
<keyword evidence="8 12" id="KW-0472">Membrane</keyword>
<dbReference type="InterPro" id="IPR001182">
    <property type="entry name" value="FtsW/RodA"/>
</dbReference>
<dbReference type="GO" id="GO:0015648">
    <property type="term" value="F:lipid-linked peptidoglycan transporter activity"/>
    <property type="evidence" value="ECO:0007669"/>
    <property type="project" value="TreeGrafter"/>
</dbReference>
<comment type="catalytic activity">
    <reaction evidence="11">
        <text>[GlcNAc-(1-&gt;4)-Mur2Ac(oyl-L-Ala-gamma-D-Glu-L-Lys-D-Ala-D-Ala)](n)-di-trans,octa-cis-undecaprenyl diphosphate + beta-D-GlcNAc-(1-&gt;4)-Mur2Ac(oyl-L-Ala-gamma-D-Glu-L-Lys-D-Ala-D-Ala)-di-trans,octa-cis-undecaprenyl diphosphate = [GlcNAc-(1-&gt;4)-Mur2Ac(oyl-L-Ala-gamma-D-Glu-L-Lys-D-Ala-D-Ala)](n+1)-di-trans,octa-cis-undecaprenyl diphosphate + di-trans,octa-cis-undecaprenyl diphosphate + H(+)</text>
        <dbReference type="Rhea" id="RHEA:23708"/>
        <dbReference type="Rhea" id="RHEA-COMP:9602"/>
        <dbReference type="Rhea" id="RHEA-COMP:9603"/>
        <dbReference type="ChEBI" id="CHEBI:15378"/>
        <dbReference type="ChEBI" id="CHEBI:58405"/>
        <dbReference type="ChEBI" id="CHEBI:60033"/>
        <dbReference type="ChEBI" id="CHEBI:78435"/>
        <dbReference type="EC" id="2.4.99.28"/>
    </reaction>
</comment>